<proteinExistence type="predicted"/>
<organism evidence="2 3">
    <name type="scientific">Seminavis robusta</name>
    <dbReference type="NCBI Taxonomy" id="568900"/>
    <lineage>
        <taxon>Eukaryota</taxon>
        <taxon>Sar</taxon>
        <taxon>Stramenopiles</taxon>
        <taxon>Ochrophyta</taxon>
        <taxon>Bacillariophyta</taxon>
        <taxon>Bacillariophyceae</taxon>
        <taxon>Bacillariophycidae</taxon>
        <taxon>Naviculales</taxon>
        <taxon>Naviculaceae</taxon>
        <taxon>Seminavis</taxon>
    </lineage>
</organism>
<protein>
    <submittedName>
        <fullName evidence="2">Uncharacterized protein</fullName>
    </submittedName>
</protein>
<comment type="caution">
    <text evidence="2">The sequence shown here is derived from an EMBL/GenBank/DDBJ whole genome shotgun (WGS) entry which is preliminary data.</text>
</comment>
<evidence type="ECO:0000313" key="3">
    <source>
        <dbReference type="Proteomes" id="UP001153069"/>
    </source>
</evidence>
<name>A0A9N8E0F7_9STRA</name>
<reference evidence="2" key="1">
    <citation type="submission" date="2020-06" db="EMBL/GenBank/DDBJ databases">
        <authorList>
            <consortium name="Plant Systems Biology data submission"/>
        </authorList>
    </citation>
    <scope>NUCLEOTIDE SEQUENCE</scope>
    <source>
        <strain evidence="2">D6</strain>
    </source>
</reference>
<dbReference type="EMBL" id="CAICTM010000524">
    <property type="protein sequence ID" value="CAB9512238.1"/>
    <property type="molecule type" value="Genomic_DNA"/>
</dbReference>
<feature type="compositionally biased region" description="Low complexity" evidence="1">
    <location>
        <begin position="107"/>
        <end position="122"/>
    </location>
</feature>
<evidence type="ECO:0000313" key="2">
    <source>
        <dbReference type="EMBL" id="CAB9512238.1"/>
    </source>
</evidence>
<sequence>MANESDIPTIVYVFHLEDDATQVSNGYFGRRNEQGNVLDASLVSRWDSEKGRSDNSHARMMPKHKSVCIETEEDKPTSRRLHTLSRWSAIPAPLLANSGHCEEDQQTTSRRSTTRVSERSSTGDVVADRWATSIPVSHRIQLRGDRGNQQLGHETTRDRPARLPKRGAGYSQPVRNSTDPLIELRYKAKKSYCSKAA</sequence>
<dbReference type="Proteomes" id="UP001153069">
    <property type="component" value="Unassembled WGS sequence"/>
</dbReference>
<dbReference type="AlphaFoldDB" id="A0A9N8E0F7"/>
<feature type="region of interest" description="Disordered" evidence="1">
    <location>
        <begin position="95"/>
        <end position="124"/>
    </location>
</feature>
<gene>
    <name evidence="2" type="ORF">SEMRO_525_G160230.1</name>
</gene>
<keyword evidence="3" id="KW-1185">Reference proteome</keyword>
<evidence type="ECO:0000256" key="1">
    <source>
        <dbReference type="SAM" id="MobiDB-lite"/>
    </source>
</evidence>
<accession>A0A9N8E0F7</accession>
<feature type="region of interest" description="Disordered" evidence="1">
    <location>
        <begin position="141"/>
        <end position="176"/>
    </location>
</feature>